<dbReference type="RefSeq" id="WP_061950255.1">
    <property type="nucleotide sequence ID" value="NZ_LTAO01000039.1"/>
</dbReference>
<reference evidence="1" key="1">
    <citation type="submission" date="2016-02" db="EMBL/GenBank/DDBJ databases">
        <title>Genome sequence of Bacillus trypoxylicola KCTC 13244(T).</title>
        <authorList>
            <person name="Jeong H."/>
            <person name="Park S.-H."/>
            <person name="Choi S.-K."/>
        </authorList>
    </citation>
    <scope>NUCLEOTIDE SEQUENCE [LARGE SCALE GENOMIC DNA]</scope>
    <source>
        <strain evidence="1">KCTC 13244</strain>
    </source>
</reference>
<dbReference type="EMBL" id="LTAO01000039">
    <property type="protein sequence ID" value="KYG26079.1"/>
    <property type="molecule type" value="Genomic_DNA"/>
</dbReference>
<dbReference type="AlphaFoldDB" id="A0A161P5C4"/>
<name>A0A161P5C4_9BACI</name>
<gene>
    <name evidence="1" type="ORF">AZF04_13420</name>
</gene>
<dbReference type="Proteomes" id="UP000075806">
    <property type="component" value="Unassembled WGS sequence"/>
</dbReference>
<proteinExistence type="predicted"/>
<protein>
    <recommendedName>
        <fullName evidence="3">Ferric siderophore reductase C-terminal domain-containing protein</fullName>
    </recommendedName>
</protein>
<dbReference type="STRING" id="519424.AZF04_13420"/>
<comment type="caution">
    <text evidence="1">The sequence shown here is derived from an EMBL/GenBank/DDBJ whole genome shotgun (WGS) entry which is preliminary data.</text>
</comment>
<evidence type="ECO:0000313" key="1">
    <source>
        <dbReference type="EMBL" id="KYG26079.1"/>
    </source>
</evidence>
<dbReference type="OrthoDB" id="5870636at2"/>
<keyword evidence="2" id="KW-1185">Reference proteome</keyword>
<evidence type="ECO:0008006" key="3">
    <source>
        <dbReference type="Google" id="ProtNLM"/>
    </source>
</evidence>
<evidence type="ECO:0000313" key="2">
    <source>
        <dbReference type="Proteomes" id="UP000075806"/>
    </source>
</evidence>
<organism evidence="1 2">
    <name type="scientific">Alkalihalobacillus trypoxylicola</name>
    <dbReference type="NCBI Taxonomy" id="519424"/>
    <lineage>
        <taxon>Bacteria</taxon>
        <taxon>Bacillati</taxon>
        <taxon>Bacillota</taxon>
        <taxon>Bacilli</taxon>
        <taxon>Bacillales</taxon>
        <taxon>Bacillaceae</taxon>
        <taxon>Alkalihalobacillus</taxon>
    </lineage>
</organism>
<sequence length="237" mass="27049">MTITIEDLSPYGIEPLQPETIGTNMASLLEPEECDVFLNDYMEKIKAPNQRVAASMFIKYYSRVMMGPLLMCTGSSNRALIAPLSNCVFNDSKKVCLSEGCIWIERSQEQREIWRNQVLQQFLSEHLTPLIQAVSKKRVPAKILWENAAIRINSIYEKLIDAAKTEQEKEKYLEDFSYLKNASGTLFGLSDNPLSPYLKGESEVINGSQCVRKTCCLYYQIEGEKEMDYCLICPLKK</sequence>
<accession>A0A161P5C4</accession>